<comment type="caution">
    <text evidence="4">The sequence shown here is derived from an EMBL/GenBank/DDBJ whole genome shotgun (WGS) entry which is preliminary data.</text>
</comment>
<evidence type="ECO:0000313" key="5">
    <source>
        <dbReference type="Proteomes" id="UP001206548"/>
    </source>
</evidence>
<feature type="domain" description="Deacetylase sirtuin-type" evidence="3">
    <location>
        <begin position="1"/>
        <end position="278"/>
    </location>
</feature>
<accession>A0ABT2F8B7</accession>
<feature type="binding site" evidence="2">
    <location>
        <position position="138"/>
    </location>
    <ligand>
        <name>Zn(2+)</name>
        <dbReference type="ChEBI" id="CHEBI:29105"/>
    </ligand>
</feature>
<dbReference type="PANTHER" id="PTHR11085:SF10">
    <property type="entry name" value="NAD-DEPENDENT PROTEIN DEACYLASE SIRTUIN-5, MITOCHONDRIAL-RELATED"/>
    <property type="match status" value="1"/>
</dbReference>
<dbReference type="PANTHER" id="PTHR11085">
    <property type="entry name" value="NAD-DEPENDENT PROTEIN DEACYLASE SIRTUIN-5, MITOCHONDRIAL-RELATED"/>
    <property type="match status" value="1"/>
</dbReference>
<dbReference type="PROSITE" id="PS50305">
    <property type="entry name" value="SIRTUIN"/>
    <property type="match status" value="1"/>
</dbReference>
<feature type="binding site" evidence="2">
    <location>
        <position position="142"/>
    </location>
    <ligand>
        <name>Zn(2+)</name>
        <dbReference type="ChEBI" id="CHEBI:29105"/>
    </ligand>
</feature>
<dbReference type="EMBL" id="JANUXX010000006">
    <property type="protein sequence ID" value="MCS4488443.1"/>
    <property type="molecule type" value="Genomic_DNA"/>
</dbReference>
<name>A0ABT2F8B7_9STRE</name>
<organism evidence="4 5">
    <name type="scientific">Streptococcus sciuri</name>
    <dbReference type="NCBI Taxonomy" id="2973939"/>
    <lineage>
        <taxon>Bacteria</taxon>
        <taxon>Bacillati</taxon>
        <taxon>Bacillota</taxon>
        <taxon>Bacilli</taxon>
        <taxon>Lactobacillales</taxon>
        <taxon>Streptococcaceae</taxon>
        <taxon>Streptococcus</taxon>
    </lineage>
</organism>
<sequence>MSNYSVDLKEIRQTLEEADAIVVGIGAGLSTASGIAYSGPRFMKYFADFHEKYGIEDIYSGGFYPFESLEEYWAWWSRHVYYNRYDVEIGQPYLDLLAFLEDKNYFILTTNVDHQIQRAGVDKSRLFYMQGDYGLWQCSKPCHQDTYENEKVVKQMIDQQAEMKIPSDLIPYCPRCGEPMTMNLRSDDRFVEDVGWHEAKDRYVTFLNQNISKKIVFLELGVGNDTPAIIKYPFMQMTYQNPQARFISVNVERFFLPEEIKKQSKEVVGDLAAFLGQL</sequence>
<evidence type="ECO:0000259" key="3">
    <source>
        <dbReference type="PROSITE" id="PS50305"/>
    </source>
</evidence>
<gene>
    <name evidence="4" type="ORF">NXS10_05655</name>
</gene>
<proteinExistence type="predicted"/>
<evidence type="ECO:0000313" key="4">
    <source>
        <dbReference type="EMBL" id="MCS4488443.1"/>
    </source>
</evidence>
<dbReference type="InterPro" id="IPR029035">
    <property type="entry name" value="DHS-like_NAD/FAD-binding_dom"/>
</dbReference>
<reference evidence="4 5" key="1">
    <citation type="journal article" date="2023" name="Int. J. Syst. Evol. Microbiol.">
        <title>Streptococcus sciuri sp. nov., Staphylococcus marylandisciuri sp. nov. and Staphylococcus americanisciuri sp. nov., isolated from faeces of eastern grey squirrel (Sciurus carolinensis).</title>
        <authorList>
            <person name="Volokhov D.V."/>
            <person name="Zagorodnyaya T.A."/>
            <person name="Furtak V.A."/>
            <person name="Nattanmai G."/>
            <person name="Randall L."/>
            <person name="Jose S."/>
            <person name="Gao Y."/>
            <person name="Eisenberg T."/>
            <person name="Delmonte P."/>
            <person name="Blom J."/>
            <person name="Mitchell K.K."/>
        </authorList>
    </citation>
    <scope>NUCLEOTIDE SEQUENCE [LARGE SCALE GENOMIC DNA]</scope>
    <source>
        <strain evidence="4 5">SQ9-PEA</strain>
    </source>
</reference>
<evidence type="ECO:0000256" key="1">
    <source>
        <dbReference type="ARBA" id="ARBA00023027"/>
    </source>
</evidence>
<keyword evidence="2" id="KW-0862">Zinc</keyword>
<feature type="binding site" evidence="2">
    <location>
        <position position="173"/>
    </location>
    <ligand>
        <name>Zn(2+)</name>
        <dbReference type="ChEBI" id="CHEBI:29105"/>
    </ligand>
</feature>
<dbReference type="RefSeq" id="WP_259138639.1">
    <property type="nucleotide sequence ID" value="NZ_JANUXX010000006.1"/>
</dbReference>
<keyword evidence="2" id="KW-0479">Metal-binding</keyword>
<keyword evidence="5" id="KW-1185">Reference proteome</keyword>
<comment type="caution">
    <text evidence="2">Lacks conserved residue(s) required for the propagation of feature annotation.</text>
</comment>
<dbReference type="SUPFAM" id="SSF52467">
    <property type="entry name" value="DHS-like NAD/FAD-binding domain"/>
    <property type="match status" value="1"/>
</dbReference>
<dbReference type="Proteomes" id="UP001206548">
    <property type="component" value="Unassembled WGS sequence"/>
</dbReference>
<dbReference type="InterPro" id="IPR026590">
    <property type="entry name" value="Ssirtuin_cat_dom"/>
</dbReference>
<dbReference type="InterPro" id="IPR050134">
    <property type="entry name" value="NAD-dep_sirtuin_deacylases"/>
</dbReference>
<keyword evidence="1" id="KW-0520">NAD</keyword>
<protein>
    <submittedName>
        <fullName evidence="4">Sir2 silent information regulator family NAD-dependent deacetylase</fullName>
    </submittedName>
</protein>
<feature type="binding site" evidence="2">
    <location>
        <position position="176"/>
    </location>
    <ligand>
        <name>Zn(2+)</name>
        <dbReference type="ChEBI" id="CHEBI:29105"/>
    </ligand>
</feature>
<dbReference type="Gene3D" id="3.40.50.1220">
    <property type="entry name" value="TPP-binding domain"/>
    <property type="match status" value="1"/>
</dbReference>
<evidence type="ECO:0000256" key="2">
    <source>
        <dbReference type="PROSITE-ProRule" id="PRU00236"/>
    </source>
</evidence>